<keyword evidence="3" id="KW-0539">Nucleus</keyword>
<dbReference type="PANTHER" id="PTHR12802">
    <property type="entry name" value="SWI/SNF COMPLEX-RELATED"/>
    <property type="match status" value="1"/>
</dbReference>
<reference evidence="5" key="1">
    <citation type="submission" date="2015-07" db="EMBL/GenBank/DDBJ databases">
        <title>Adaptation to a free-living lifestyle via gene acquisitions in the diplomonad Trepomonas sp. PC1.</title>
        <authorList>
            <person name="Xu F."/>
            <person name="Jerlstrom-Hultqvist J."/>
            <person name="Kolisko M."/>
            <person name="Simpson A.G.B."/>
            <person name="Roger A.J."/>
            <person name="Svard S.G."/>
            <person name="Andersson J.O."/>
        </authorList>
    </citation>
    <scope>NUCLEOTIDE SEQUENCE</scope>
    <source>
        <strain evidence="5">PC1</strain>
    </source>
</reference>
<proteinExistence type="predicted"/>
<dbReference type="SMART" id="SM00717">
    <property type="entry name" value="SANT"/>
    <property type="match status" value="1"/>
</dbReference>
<evidence type="ECO:0000256" key="3">
    <source>
        <dbReference type="ARBA" id="ARBA00023242"/>
    </source>
</evidence>
<feature type="domain" description="HTH myb-type" evidence="4">
    <location>
        <begin position="57"/>
        <end position="106"/>
    </location>
</feature>
<dbReference type="EMBL" id="GDID01004244">
    <property type="protein sequence ID" value="JAP92362.1"/>
    <property type="molecule type" value="Transcribed_RNA"/>
</dbReference>
<dbReference type="InterPro" id="IPR017930">
    <property type="entry name" value="Myb_dom"/>
</dbReference>
<dbReference type="AlphaFoldDB" id="A0A146K695"/>
<feature type="non-terminal residue" evidence="5">
    <location>
        <position position="1"/>
    </location>
</feature>
<keyword evidence="2" id="KW-0804">Transcription</keyword>
<protein>
    <submittedName>
        <fullName evidence="5">Myb-like DNA-binding domain-containing protein</fullName>
    </submittedName>
</protein>
<name>A0A146K695_9EUKA</name>
<evidence type="ECO:0000256" key="2">
    <source>
        <dbReference type="ARBA" id="ARBA00023163"/>
    </source>
</evidence>
<evidence type="ECO:0000259" key="4">
    <source>
        <dbReference type="PROSITE" id="PS51294"/>
    </source>
</evidence>
<dbReference type="NCBIfam" id="TIGR01557">
    <property type="entry name" value="myb_SHAQKYF"/>
    <property type="match status" value="1"/>
</dbReference>
<feature type="non-terminal residue" evidence="5">
    <location>
        <position position="215"/>
    </location>
</feature>
<dbReference type="Pfam" id="PF00249">
    <property type="entry name" value="Myb_DNA-binding"/>
    <property type="match status" value="1"/>
</dbReference>
<dbReference type="CDD" id="cd00167">
    <property type="entry name" value="SANT"/>
    <property type="match status" value="1"/>
</dbReference>
<gene>
    <name evidence="5" type="ORF">TPC1_15725</name>
</gene>
<dbReference type="SUPFAM" id="SSF46689">
    <property type="entry name" value="Homeodomain-like"/>
    <property type="match status" value="1"/>
</dbReference>
<dbReference type="InterPro" id="IPR001005">
    <property type="entry name" value="SANT/Myb"/>
</dbReference>
<keyword evidence="1" id="KW-0805">Transcription regulation</keyword>
<dbReference type="PROSITE" id="PS51294">
    <property type="entry name" value="HTH_MYB"/>
    <property type="match status" value="1"/>
</dbReference>
<evidence type="ECO:0000313" key="5">
    <source>
        <dbReference type="EMBL" id="JAP92362.1"/>
    </source>
</evidence>
<dbReference type="GO" id="GO:0003677">
    <property type="term" value="F:DNA binding"/>
    <property type="evidence" value="ECO:0007669"/>
    <property type="project" value="UniProtKB-KW"/>
</dbReference>
<evidence type="ECO:0000256" key="1">
    <source>
        <dbReference type="ARBA" id="ARBA00023015"/>
    </source>
</evidence>
<accession>A0A146K695</accession>
<organism evidence="5">
    <name type="scientific">Trepomonas sp. PC1</name>
    <dbReference type="NCBI Taxonomy" id="1076344"/>
    <lineage>
        <taxon>Eukaryota</taxon>
        <taxon>Metamonada</taxon>
        <taxon>Diplomonadida</taxon>
        <taxon>Hexamitidae</taxon>
        <taxon>Hexamitinae</taxon>
        <taxon>Trepomonas</taxon>
    </lineage>
</organism>
<dbReference type="InterPro" id="IPR006447">
    <property type="entry name" value="Myb_dom_plants"/>
</dbReference>
<dbReference type="Gene3D" id="1.10.10.60">
    <property type="entry name" value="Homeodomain-like"/>
    <property type="match status" value="1"/>
</dbReference>
<dbReference type="InterPro" id="IPR009057">
    <property type="entry name" value="Homeodomain-like_sf"/>
</dbReference>
<sequence length="215" mass="24655">SCSDISHIGLMELVKLCKQDMAFSENCLTASTSEVKSVIDDDKFMTINISPTRQQAQRWQDEEHERFVKGVEIYGREKPTMVATIVKTKSVRQVISHSQKFFQRLDRTLGLSLTDGFQPPLRSAKSLIKFEIASAHVNHLFSINLQYTELIVIEQKERYMHLNNRLIVSKQFVSQAVPEMWRLYAAFCAIHEQTNSCPLTISFLQQKLGIHPGLI</sequence>
<keyword evidence="5" id="KW-0238">DNA-binding</keyword>